<keyword evidence="3" id="KW-0808">Transferase</keyword>
<reference evidence="6 7" key="1">
    <citation type="submission" date="2024-01" db="EMBL/GenBank/DDBJ databases">
        <title>Genome assemblies of Stephania.</title>
        <authorList>
            <person name="Yang L."/>
        </authorList>
    </citation>
    <scope>NUCLEOTIDE SEQUENCE [LARGE SCALE GENOMIC DNA]</scope>
    <source>
        <strain evidence="6">YNDBR</strain>
        <tissue evidence="6">Leaf</tissue>
    </source>
</reference>
<protein>
    <recommendedName>
        <fullName evidence="5">Glycosyltransferase 61 catalytic domain-containing protein</fullName>
    </recommendedName>
</protein>
<evidence type="ECO:0000259" key="5">
    <source>
        <dbReference type="Pfam" id="PF04577"/>
    </source>
</evidence>
<keyword evidence="2" id="KW-0328">Glycosyltransferase</keyword>
<accession>A0AAP0IHD0</accession>
<dbReference type="GO" id="GO:0000139">
    <property type="term" value="C:Golgi membrane"/>
    <property type="evidence" value="ECO:0007669"/>
    <property type="project" value="UniProtKB-SubCell"/>
</dbReference>
<feature type="domain" description="Glycosyltransferase 61 catalytic" evidence="5">
    <location>
        <begin position="257"/>
        <end position="349"/>
    </location>
</feature>
<evidence type="ECO:0000313" key="6">
    <source>
        <dbReference type="EMBL" id="KAK9115053.1"/>
    </source>
</evidence>
<dbReference type="InterPro" id="IPR007657">
    <property type="entry name" value="Glycosyltransferase_61"/>
</dbReference>
<dbReference type="AlphaFoldDB" id="A0AAP0IHD0"/>
<dbReference type="Proteomes" id="UP001420932">
    <property type="component" value="Unassembled WGS sequence"/>
</dbReference>
<dbReference type="PANTHER" id="PTHR20961">
    <property type="entry name" value="GLYCOSYLTRANSFERASE"/>
    <property type="match status" value="1"/>
</dbReference>
<dbReference type="EMBL" id="JBBNAF010000009">
    <property type="protein sequence ID" value="KAK9115053.1"/>
    <property type="molecule type" value="Genomic_DNA"/>
</dbReference>
<evidence type="ECO:0000256" key="2">
    <source>
        <dbReference type="ARBA" id="ARBA00022676"/>
    </source>
</evidence>
<evidence type="ECO:0000313" key="7">
    <source>
        <dbReference type="Proteomes" id="UP001420932"/>
    </source>
</evidence>
<keyword evidence="4" id="KW-0325">Glycoprotein</keyword>
<dbReference type="InterPro" id="IPR049625">
    <property type="entry name" value="Glyco_transf_61_cat"/>
</dbReference>
<dbReference type="Pfam" id="PF04577">
    <property type="entry name" value="Glyco_transf_61"/>
    <property type="match status" value="1"/>
</dbReference>
<organism evidence="6 7">
    <name type="scientific">Stephania yunnanensis</name>
    <dbReference type="NCBI Taxonomy" id="152371"/>
    <lineage>
        <taxon>Eukaryota</taxon>
        <taxon>Viridiplantae</taxon>
        <taxon>Streptophyta</taxon>
        <taxon>Embryophyta</taxon>
        <taxon>Tracheophyta</taxon>
        <taxon>Spermatophyta</taxon>
        <taxon>Magnoliopsida</taxon>
        <taxon>Ranunculales</taxon>
        <taxon>Menispermaceae</taxon>
        <taxon>Menispermoideae</taxon>
        <taxon>Cissampelideae</taxon>
        <taxon>Stephania</taxon>
    </lineage>
</organism>
<evidence type="ECO:0000256" key="3">
    <source>
        <dbReference type="ARBA" id="ARBA00022679"/>
    </source>
</evidence>
<evidence type="ECO:0000256" key="4">
    <source>
        <dbReference type="ARBA" id="ARBA00023180"/>
    </source>
</evidence>
<name>A0AAP0IHD0_9MAGN</name>
<evidence type="ECO:0000256" key="1">
    <source>
        <dbReference type="ARBA" id="ARBA00004323"/>
    </source>
</evidence>
<gene>
    <name evidence="6" type="ORF">Syun_021850</name>
</gene>
<sequence length="445" mass="50803">MAAIYLLKGIVLSSSHEVFIEFENAFLSPVLLLLVFYEAQDSSYLFDKDVKSVKKHELIKPVCNLKEPRSNFCEMNGDIRIHGNASTVFFSSPQVDVLEQNKSWKIKPYARKGDRAAMRSVSEFSVRSFAAQSDAPSCVVNHSVPAIVFSVAGYSSNIFHTFSELLIPLFITSRHFHGEVQFLATDGSRSSWASKYKPVLDKLSRYEIINIDREDKIHCFPSMTVGLKLHKEFRIDPLIARNEYSIKDFRKLLWSAYSLKRAEAIRIRHRQRKKPRLLILTRRRTRSFTNEEEIFELATSLGFEVILAEPALMDLAKFADIVNSCDIMMGVHGAGLTNLAFLPSNAVLIQVVPLGGLQWVSRHYYAEPAMDMGISYLEYNIEENESTLIEQYPRDDAVFKDPLSIQKQGWAAVKAIYFNKQNVMLNVSRFRATLLEALQLLHHAH</sequence>
<keyword evidence="7" id="KW-1185">Reference proteome</keyword>
<proteinExistence type="predicted"/>
<dbReference type="PANTHER" id="PTHR20961:SF5">
    <property type="entry name" value="GLYCOSYLTRANSFERASE-RELATED"/>
    <property type="match status" value="1"/>
</dbReference>
<comment type="caution">
    <text evidence="6">The sequence shown here is derived from an EMBL/GenBank/DDBJ whole genome shotgun (WGS) entry which is preliminary data.</text>
</comment>
<comment type="subcellular location">
    <subcellularLocation>
        <location evidence="1">Golgi apparatus membrane</location>
        <topology evidence="1">Single-pass type II membrane protein</topology>
    </subcellularLocation>
</comment>
<dbReference type="GO" id="GO:0016763">
    <property type="term" value="F:pentosyltransferase activity"/>
    <property type="evidence" value="ECO:0007669"/>
    <property type="project" value="UniProtKB-ARBA"/>
</dbReference>